<organism evidence="3 4">
    <name type="scientific">Coptis chinensis</name>
    <dbReference type="NCBI Taxonomy" id="261450"/>
    <lineage>
        <taxon>Eukaryota</taxon>
        <taxon>Viridiplantae</taxon>
        <taxon>Streptophyta</taxon>
        <taxon>Embryophyta</taxon>
        <taxon>Tracheophyta</taxon>
        <taxon>Spermatophyta</taxon>
        <taxon>Magnoliopsida</taxon>
        <taxon>Ranunculales</taxon>
        <taxon>Ranunculaceae</taxon>
        <taxon>Coptidoideae</taxon>
        <taxon>Coptis</taxon>
    </lineage>
</organism>
<keyword evidence="2" id="KW-0812">Transmembrane</keyword>
<evidence type="ECO:0000256" key="2">
    <source>
        <dbReference type="SAM" id="Phobius"/>
    </source>
</evidence>
<feature type="compositionally biased region" description="Low complexity" evidence="1">
    <location>
        <begin position="104"/>
        <end position="132"/>
    </location>
</feature>
<dbReference type="EMBL" id="JADFTS010000008">
    <property type="protein sequence ID" value="KAF9591514.1"/>
    <property type="molecule type" value="Genomic_DNA"/>
</dbReference>
<gene>
    <name evidence="3" type="ORF">IFM89_004568</name>
</gene>
<feature type="region of interest" description="Disordered" evidence="1">
    <location>
        <begin position="102"/>
        <end position="144"/>
    </location>
</feature>
<name>A0A835H3G5_9MAGN</name>
<keyword evidence="4" id="KW-1185">Reference proteome</keyword>
<evidence type="ECO:0000313" key="4">
    <source>
        <dbReference type="Proteomes" id="UP000631114"/>
    </source>
</evidence>
<comment type="caution">
    <text evidence="3">The sequence shown here is derived from an EMBL/GenBank/DDBJ whole genome shotgun (WGS) entry which is preliminary data.</text>
</comment>
<reference evidence="3 4" key="1">
    <citation type="submission" date="2020-10" db="EMBL/GenBank/DDBJ databases">
        <title>The Coptis chinensis genome and diversification of protoberbering-type alkaloids.</title>
        <authorList>
            <person name="Wang B."/>
            <person name="Shu S."/>
            <person name="Song C."/>
            <person name="Liu Y."/>
        </authorList>
    </citation>
    <scope>NUCLEOTIDE SEQUENCE [LARGE SCALE GENOMIC DNA]</scope>
    <source>
        <strain evidence="3">HL-2020</strain>
        <tissue evidence="3">Leaf</tissue>
    </source>
</reference>
<protein>
    <submittedName>
        <fullName evidence="3">Uncharacterized protein</fullName>
    </submittedName>
</protein>
<proteinExistence type="predicted"/>
<accession>A0A835H3G5</accession>
<dbReference type="OrthoDB" id="5835136at2759"/>
<keyword evidence="2" id="KW-1133">Transmembrane helix</keyword>
<keyword evidence="2" id="KW-0472">Membrane</keyword>
<evidence type="ECO:0000313" key="3">
    <source>
        <dbReference type="EMBL" id="KAF9591514.1"/>
    </source>
</evidence>
<sequence length="188" mass="21425">MPEWLSTKAMITSWLGDAVLYELWVGSDGSAVDKIYFSDLLWPIGKIFHFKQTLRAKQVLGITKLNAERREDKDTSVLRSKPLKHSNLVRYSKNLKMEFSEMGSSSSSVSQPPFEPSSSSTPRRTPSSWRSNPKPKPKKVKTEEEKAFRRRAKYFLVTQLVAVVIFLSILGGSDEVDVEEDNDLDYYA</sequence>
<dbReference type="Proteomes" id="UP000631114">
    <property type="component" value="Unassembled WGS sequence"/>
</dbReference>
<evidence type="ECO:0000256" key="1">
    <source>
        <dbReference type="SAM" id="MobiDB-lite"/>
    </source>
</evidence>
<feature type="transmembrane region" description="Helical" evidence="2">
    <location>
        <begin position="154"/>
        <end position="173"/>
    </location>
</feature>
<dbReference type="AlphaFoldDB" id="A0A835H3G5"/>